<proteinExistence type="predicted"/>
<reference evidence="1 2" key="1">
    <citation type="submission" date="2015-03" db="EMBL/GenBank/DDBJ databases">
        <authorList>
            <person name="Murphy D."/>
        </authorList>
    </citation>
    <scope>NUCLEOTIDE SEQUENCE [LARGE SCALE GENOMIC DNA]</scope>
    <source>
        <strain evidence="1 2">PAP088</strain>
    </source>
</reference>
<sequence>MTEPRKPKPKGRQNIPLWRDARHPLTTRLHDAGDMCETWMHKLRASDHARLKFNALSVHCHRMAIALAADPTLNTEPSCSSRLRGPDLFFELLRQLEEQVPRAVREDNTNTDGPWWQEAEKIYIRATELAEQIATNTPRTDHATEQGSHDISEERLAARCDDIQRAVDLIRSAVAPALKVAHISPRASTLLALAEEVEQHAAALRDRVLAGAGAGLQAYGGPTEQEVDELQSRLLTAIDDPAFQSRVPDWKTPADLARIGIEAMINRKDQE</sequence>
<gene>
    <name evidence="1" type="ORF">ERS075579_04070</name>
</gene>
<evidence type="ECO:0000313" key="2">
    <source>
        <dbReference type="Proteomes" id="UP000045782"/>
    </source>
</evidence>
<dbReference type="AlphaFoldDB" id="A0A0U0ZR81"/>
<organism evidence="1 2">
    <name type="scientific">Mycobacteroides abscessus</name>
    <dbReference type="NCBI Taxonomy" id="36809"/>
    <lineage>
        <taxon>Bacteria</taxon>
        <taxon>Bacillati</taxon>
        <taxon>Actinomycetota</taxon>
        <taxon>Actinomycetes</taxon>
        <taxon>Mycobacteriales</taxon>
        <taxon>Mycobacteriaceae</taxon>
        <taxon>Mycobacteroides</taxon>
    </lineage>
</organism>
<dbReference type="Proteomes" id="UP000045782">
    <property type="component" value="Unassembled WGS sequence"/>
</dbReference>
<protein>
    <submittedName>
        <fullName evidence="1">Uncharacterized protein</fullName>
    </submittedName>
</protein>
<dbReference type="EMBL" id="CSWP01000009">
    <property type="protein sequence ID" value="CPV66762.1"/>
    <property type="molecule type" value="Genomic_DNA"/>
</dbReference>
<name>A0A0U0ZR81_9MYCO</name>
<evidence type="ECO:0000313" key="1">
    <source>
        <dbReference type="EMBL" id="CPV66762.1"/>
    </source>
</evidence>
<accession>A0A0U0ZR81</accession>